<evidence type="ECO:0000259" key="7">
    <source>
        <dbReference type="Pfam" id="PF07980"/>
    </source>
</evidence>
<dbReference type="InterPro" id="IPR011990">
    <property type="entry name" value="TPR-like_helical_dom_sf"/>
</dbReference>
<dbReference type="PROSITE" id="PS51257">
    <property type="entry name" value="PROKAR_LIPOPROTEIN"/>
    <property type="match status" value="1"/>
</dbReference>
<evidence type="ECO:0000256" key="3">
    <source>
        <dbReference type="ARBA" id="ARBA00022729"/>
    </source>
</evidence>
<dbReference type="RefSeq" id="WP_245127523.1">
    <property type="nucleotide sequence ID" value="NZ_CP095067.1"/>
</dbReference>
<dbReference type="SUPFAM" id="SSF48452">
    <property type="entry name" value="TPR-like"/>
    <property type="match status" value="1"/>
</dbReference>
<organism evidence="9 10">
    <name type="scientific">Hymenobacter volaticus</name>
    <dbReference type="NCBI Taxonomy" id="2932254"/>
    <lineage>
        <taxon>Bacteria</taxon>
        <taxon>Pseudomonadati</taxon>
        <taxon>Bacteroidota</taxon>
        <taxon>Cytophagia</taxon>
        <taxon>Cytophagales</taxon>
        <taxon>Hymenobacteraceae</taxon>
        <taxon>Hymenobacter</taxon>
    </lineage>
</organism>
<feature type="chain" id="PRO_5046053761" evidence="6">
    <location>
        <begin position="23"/>
        <end position="466"/>
    </location>
</feature>
<gene>
    <name evidence="9" type="ORF">MUN86_29050</name>
</gene>
<dbReference type="Pfam" id="PF07980">
    <property type="entry name" value="SusD_RagB"/>
    <property type="match status" value="1"/>
</dbReference>
<dbReference type="InterPro" id="IPR012944">
    <property type="entry name" value="SusD_RagB_dom"/>
</dbReference>
<keyword evidence="4" id="KW-0472">Membrane</keyword>
<keyword evidence="5" id="KW-0998">Cell outer membrane</keyword>
<feature type="domain" description="RagB/SusD" evidence="7">
    <location>
        <begin position="296"/>
        <end position="466"/>
    </location>
</feature>
<evidence type="ECO:0000259" key="8">
    <source>
        <dbReference type="Pfam" id="PF14322"/>
    </source>
</evidence>
<evidence type="ECO:0000256" key="5">
    <source>
        <dbReference type="ARBA" id="ARBA00023237"/>
    </source>
</evidence>
<name>A0ABY4GFE2_9BACT</name>
<comment type="similarity">
    <text evidence="2">Belongs to the SusD family.</text>
</comment>
<comment type="subcellular location">
    <subcellularLocation>
        <location evidence="1">Cell outer membrane</location>
    </subcellularLocation>
</comment>
<dbReference type="Gene3D" id="1.25.40.390">
    <property type="match status" value="1"/>
</dbReference>
<reference evidence="9" key="1">
    <citation type="submission" date="2022-04" db="EMBL/GenBank/DDBJ databases">
        <title>Hymenobacter sp. isolated from the air.</title>
        <authorList>
            <person name="Won M."/>
            <person name="Lee C.-M."/>
            <person name="Woen H.-Y."/>
            <person name="Kwon S.-W."/>
        </authorList>
    </citation>
    <scope>NUCLEOTIDE SEQUENCE</scope>
    <source>
        <strain evidence="9">5420S-77</strain>
        <plasmid evidence="9">unnamed6</plasmid>
    </source>
</reference>
<protein>
    <submittedName>
        <fullName evidence="9">RagB/SusD family nutrient uptake outer membrane protein</fullName>
    </submittedName>
</protein>
<evidence type="ECO:0000313" key="9">
    <source>
        <dbReference type="EMBL" id="UOQ69673.1"/>
    </source>
</evidence>
<evidence type="ECO:0000313" key="10">
    <source>
        <dbReference type="Proteomes" id="UP000830401"/>
    </source>
</evidence>
<dbReference type="Proteomes" id="UP000830401">
    <property type="component" value="Plasmid unnamed6"/>
</dbReference>
<dbReference type="CDD" id="cd08977">
    <property type="entry name" value="SusD"/>
    <property type="match status" value="1"/>
</dbReference>
<proteinExistence type="inferred from homology"/>
<keyword evidence="9" id="KW-0614">Plasmid</keyword>
<evidence type="ECO:0000256" key="4">
    <source>
        <dbReference type="ARBA" id="ARBA00023136"/>
    </source>
</evidence>
<feature type="domain" description="SusD-like N-terminal" evidence="8">
    <location>
        <begin position="27"/>
        <end position="230"/>
    </location>
</feature>
<evidence type="ECO:0000256" key="2">
    <source>
        <dbReference type="ARBA" id="ARBA00006275"/>
    </source>
</evidence>
<geneLocation type="plasmid" evidence="9 10">
    <name>unnamed6</name>
</geneLocation>
<evidence type="ECO:0000256" key="6">
    <source>
        <dbReference type="SAM" id="SignalP"/>
    </source>
</evidence>
<accession>A0ABY4GFE2</accession>
<dbReference type="Pfam" id="PF14322">
    <property type="entry name" value="SusD-like_3"/>
    <property type="match status" value="1"/>
</dbReference>
<keyword evidence="3 6" id="KW-0732">Signal</keyword>
<dbReference type="EMBL" id="CP095067">
    <property type="protein sequence ID" value="UOQ69673.1"/>
    <property type="molecule type" value="Genomic_DNA"/>
</dbReference>
<keyword evidence="10" id="KW-1185">Reference proteome</keyword>
<evidence type="ECO:0000256" key="1">
    <source>
        <dbReference type="ARBA" id="ARBA00004442"/>
    </source>
</evidence>
<dbReference type="InterPro" id="IPR033985">
    <property type="entry name" value="SusD-like_N"/>
</dbReference>
<feature type="signal peptide" evidence="6">
    <location>
        <begin position="1"/>
        <end position="22"/>
    </location>
</feature>
<sequence>MSLAYLKTVAFFTSLALTLSLAACESFLDVQPRESVADNQTITDQKSAATALNGVYSALASGGYYGTSFQSIGYLGGDNIQWTGTQSQVQEFINHNVRADNSTISTVWSSIYVTINRANYVISKVPGVTDALLTEALRNQYVGEAYFLRALAYFDLARTFGGVPLVTEPTLTATSNQGLPRASQTETYAQVLRDLEEAELLLPNPSTVTTNDRYRATRKTVWALKARLYLYQGNWALAEDYATRLISDNTNYQLVTPFNAWFANSTRGTRESVFELFYNGTTEVNGHRGQWQPTANGGTRQWAPNEALVSLLTTAPNNAANGRTTLIAAVNGSSWYGNLYYRSPGSDPSYIFRIAELYLIRAEARAQQGKLPAALTDLNAVRVRAGLAASSAATQAAVLLAIENERRLEFALEPHRWFDLARTSRATALFKDPLNNTAPLPASRLVLPIPISQLQVDRALIQNEGY</sequence>